<dbReference type="PANTHER" id="PTHR34001:SF3">
    <property type="entry name" value="BLL7405 PROTEIN"/>
    <property type="match status" value="1"/>
</dbReference>
<evidence type="ECO:0000256" key="6">
    <source>
        <dbReference type="SAM" id="SignalP"/>
    </source>
</evidence>
<evidence type="ECO:0000313" key="9">
    <source>
        <dbReference type="Proteomes" id="UP000528734"/>
    </source>
</evidence>
<comment type="subcellular location">
    <subcellularLocation>
        <location evidence="1">Cell outer membrane</location>
    </subcellularLocation>
</comment>
<dbReference type="PANTHER" id="PTHR34001">
    <property type="entry name" value="BLL7405 PROTEIN"/>
    <property type="match status" value="1"/>
</dbReference>
<proteinExistence type="inferred from homology"/>
<keyword evidence="3" id="KW-0472">Membrane</keyword>
<feature type="signal peptide" evidence="6">
    <location>
        <begin position="1"/>
        <end position="20"/>
    </location>
</feature>
<feature type="domain" description="Outer membrane protein beta-barrel" evidence="7">
    <location>
        <begin position="248"/>
        <end position="460"/>
    </location>
</feature>
<dbReference type="EMBL" id="JAAVLW010000005">
    <property type="protein sequence ID" value="NOJ48016.1"/>
    <property type="molecule type" value="Genomic_DNA"/>
</dbReference>
<dbReference type="Proteomes" id="UP000528734">
    <property type="component" value="Unassembled WGS sequence"/>
</dbReference>
<keyword evidence="9" id="KW-1185">Reference proteome</keyword>
<dbReference type="AlphaFoldDB" id="A0A7Y4M320"/>
<evidence type="ECO:0000313" key="8">
    <source>
        <dbReference type="EMBL" id="NOJ48016.1"/>
    </source>
</evidence>
<keyword evidence="2 6" id="KW-0732">Signal</keyword>
<dbReference type="Pfam" id="PF13505">
    <property type="entry name" value="OMP_b-brl"/>
    <property type="match status" value="2"/>
</dbReference>
<evidence type="ECO:0000256" key="2">
    <source>
        <dbReference type="ARBA" id="ARBA00022729"/>
    </source>
</evidence>
<evidence type="ECO:0000259" key="7">
    <source>
        <dbReference type="Pfam" id="PF13505"/>
    </source>
</evidence>
<evidence type="ECO:0000256" key="1">
    <source>
        <dbReference type="ARBA" id="ARBA00004442"/>
    </source>
</evidence>
<evidence type="ECO:0000256" key="5">
    <source>
        <dbReference type="ARBA" id="ARBA00038306"/>
    </source>
</evidence>
<evidence type="ECO:0000256" key="3">
    <source>
        <dbReference type="ARBA" id="ARBA00023136"/>
    </source>
</evidence>
<dbReference type="InterPro" id="IPR011250">
    <property type="entry name" value="OMP/PagP_B-barrel"/>
</dbReference>
<comment type="similarity">
    <text evidence="5">Belongs to the Omp25/RopB family.</text>
</comment>
<dbReference type="RefSeq" id="WP_171711423.1">
    <property type="nucleotide sequence ID" value="NZ_JAAVLW010000005.1"/>
</dbReference>
<reference evidence="8 9" key="1">
    <citation type="submission" date="2020-03" db="EMBL/GenBank/DDBJ databases">
        <title>Bradyrhizobium diversity isolated from nodules of Muelleranthus trifoliolatus.</title>
        <authorList>
            <person name="Klepa M."/>
            <person name="Helene L."/>
            <person name="Hungria M."/>
        </authorList>
    </citation>
    <scope>NUCLEOTIDE SEQUENCE [LARGE SCALE GENOMIC DNA]</scope>
    <source>
        <strain evidence="8 9">WSM 1744</strain>
    </source>
</reference>
<accession>A0A7Y4M320</accession>
<comment type="caution">
    <text evidence="8">The sequence shown here is derived from an EMBL/GenBank/DDBJ whole genome shotgun (WGS) entry which is preliminary data.</text>
</comment>
<protein>
    <submittedName>
        <fullName evidence="8">Porin family protein</fullName>
    </submittedName>
</protein>
<dbReference type="GO" id="GO:0009279">
    <property type="term" value="C:cell outer membrane"/>
    <property type="evidence" value="ECO:0007669"/>
    <property type="project" value="UniProtKB-SubCell"/>
</dbReference>
<organism evidence="8 9">
    <name type="scientific">Bradyrhizobium archetypum</name>
    <dbReference type="NCBI Taxonomy" id="2721160"/>
    <lineage>
        <taxon>Bacteria</taxon>
        <taxon>Pseudomonadati</taxon>
        <taxon>Pseudomonadota</taxon>
        <taxon>Alphaproteobacteria</taxon>
        <taxon>Hyphomicrobiales</taxon>
        <taxon>Nitrobacteraceae</taxon>
        <taxon>Bradyrhizobium</taxon>
    </lineage>
</organism>
<evidence type="ECO:0000256" key="4">
    <source>
        <dbReference type="ARBA" id="ARBA00023237"/>
    </source>
</evidence>
<sequence>MKKYLLATALVALGSAPTLAADLAARPYTKAPALAAVYDWTGFYIGVNAGVGIGRDRFQHDWLGNGSVNSFYVSPQGGFGGGQVGYNWQTGSMLGPIVFGVEADIQGAGLSDDRTTFNEIGVLRNYSQKLDWFGTARGRIGIANGPVLSYVTAGFAYGNVKTNASASFGAITNTFSNERTAGGWVVGSGVEAALGGNWTGKIEYLYLNLGNRSDLATLGATTPIQTELRENIFRVGLNYRIGGRPYAPVAAANWAGFYLGGNFGSGTGRDRSTLSLPAVPIAQTFNLAPDGINGGVQAGYNWQAANWVFGLEADIQGSTQQDNKTCILACTPGLTVAYDATLPWFGTLRGRLGYSIGSTLFYATGGLAYGSVKTKINTASFVGPVTQSFEHTKAGWTAGAGIETPFTLLGLLGPNWTTKTEYLYVDLGSTSDNFIIGATPAMSTRSVTEHIFRTGINYHFNSPVVAKY</sequence>
<dbReference type="InterPro" id="IPR027385">
    <property type="entry name" value="Beta-barrel_OMP"/>
</dbReference>
<keyword evidence="4" id="KW-0998">Cell outer membrane</keyword>
<dbReference type="InterPro" id="IPR051692">
    <property type="entry name" value="OMP-like"/>
</dbReference>
<gene>
    <name evidence="8" type="ORF">HCN50_17495</name>
</gene>
<feature type="domain" description="Outer membrane protein beta-barrel" evidence="7">
    <location>
        <begin position="31"/>
        <end position="240"/>
    </location>
</feature>
<dbReference type="SUPFAM" id="SSF56925">
    <property type="entry name" value="OMPA-like"/>
    <property type="match status" value="2"/>
</dbReference>
<dbReference type="Gene3D" id="2.40.160.20">
    <property type="match status" value="2"/>
</dbReference>
<name>A0A7Y4M320_9BRAD</name>
<feature type="chain" id="PRO_5030670500" evidence="6">
    <location>
        <begin position="21"/>
        <end position="468"/>
    </location>
</feature>